<dbReference type="Gene3D" id="2.60.120.10">
    <property type="entry name" value="Jelly Rolls"/>
    <property type="match status" value="1"/>
</dbReference>
<dbReference type="InterPro" id="IPR012318">
    <property type="entry name" value="HTH_CRP"/>
</dbReference>
<comment type="caution">
    <text evidence="6">The sequence shown here is derived from an EMBL/GenBank/DDBJ whole genome shotgun (WGS) entry which is preliminary data.</text>
</comment>
<dbReference type="InterPro" id="IPR036388">
    <property type="entry name" value="WH-like_DNA-bd_sf"/>
</dbReference>
<dbReference type="EMBL" id="MLJW01002124">
    <property type="protein sequence ID" value="OIQ75576.1"/>
    <property type="molecule type" value="Genomic_DNA"/>
</dbReference>
<dbReference type="GO" id="GO:0005829">
    <property type="term" value="C:cytosol"/>
    <property type="evidence" value="ECO:0007669"/>
    <property type="project" value="TreeGrafter"/>
</dbReference>
<dbReference type="Pfam" id="PF00027">
    <property type="entry name" value="cNMP_binding"/>
    <property type="match status" value="1"/>
</dbReference>
<name>A0A1J5PXF2_9ZZZZ</name>
<dbReference type="PROSITE" id="PS50042">
    <property type="entry name" value="CNMP_BINDING_3"/>
    <property type="match status" value="1"/>
</dbReference>
<dbReference type="SUPFAM" id="SSF46785">
    <property type="entry name" value="Winged helix' DNA-binding domain"/>
    <property type="match status" value="1"/>
</dbReference>
<evidence type="ECO:0000259" key="4">
    <source>
        <dbReference type="PROSITE" id="PS50042"/>
    </source>
</evidence>
<dbReference type="InterPro" id="IPR018490">
    <property type="entry name" value="cNMP-bd_dom_sf"/>
</dbReference>
<accession>A0A1J5PXF2</accession>
<organism evidence="6">
    <name type="scientific">mine drainage metagenome</name>
    <dbReference type="NCBI Taxonomy" id="410659"/>
    <lineage>
        <taxon>unclassified sequences</taxon>
        <taxon>metagenomes</taxon>
        <taxon>ecological metagenomes</taxon>
    </lineage>
</organism>
<evidence type="ECO:0000313" key="6">
    <source>
        <dbReference type="EMBL" id="OIQ75576.1"/>
    </source>
</evidence>
<reference evidence="6" key="1">
    <citation type="submission" date="2016-10" db="EMBL/GenBank/DDBJ databases">
        <title>Sequence of Gallionella enrichment culture.</title>
        <authorList>
            <person name="Poehlein A."/>
            <person name="Muehling M."/>
            <person name="Daniel R."/>
        </authorList>
    </citation>
    <scope>NUCLEOTIDE SEQUENCE</scope>
</reference>
<dbReference type="Pfam" id="PF13545">
    <property type="entry name" value="HTH_Crp_2"/>
    <property type="match status" value="1"/>
</dbReference>
<dbReference type="PANTHER" id="PTHR24567:SF68">
    <property type="entry name" value="DNA-BINDING TRANSCRIPTIONAL DUAL REGULATOR CRP"/>
    <property type="match status" value="1"/>
</dbReference>
<dbReference type="PANTHER" id="PTHR24567">
    <property type="entry name" value="CRP FAMILY TRANSCRIPTIONAL REGULATORY PROTEIN"/>
    <property type="match status" value="1"/>
</dbReference>
<dbReference type="InterPro" id="IPR036390">
    <property type="entry name" value="WH_DNA-bd_sf"/>
</dbReference>
<dbReference type="GO" id="GO:0003677">
    <property type="term" value="F:DNA binding"/>
    <property type="evidence" value="ECO:0007669"/>
    <property type="project" value="UniProtKB-KW"/>
</dbReference>
<keyword evidence="3" id="KW-0804">Transcription</keyword>
<proteinExistence type="predicted"/>
<dbReference type="InterPro" id="IPR000595">
    <property type="entry name" value="cNMP-bd_dom"/>
</dbReference>
<dbReference type="SUPFAM" id="SSF51206">
    <property type="entry name" value="cAMP-binding domain-like"/>
    <property type="match status" value="1"/>
</dbReference>
<sequence>MNITTHDVISDFPMFHGLAPVYVDRLASESKIIHLSRDAILFNRGDHTPGFYILTSGQIKLAISSAQGAEKIMDIITPGRSFGEAITFLDRTAPVTAQAIQVSTLILVPRKTLFALLQEDPNIACSIISSLAARMHQLVSNIESISMLSGAQRLVGYLLQMVSQSPGTSTLKLASSKANIASLLNISPETLSRIMHKLTEDGLIAVYGREIDILNLEGLRNYQGDL</sequence>
<protein>
    <submittedName>
        <fullName evidence="6">Transcriptional activator protein Anr</fullName>
    </submittedName>
</protein>
<evidence type="ECO:0000256" key="3">
    <source>
        <dbReference type="ARBA" id="ARBA00023163"/>
    </source>
</evidence>
<keyword evidence="1" id="KW-0805">Transcription regulation</keyword>
<evidence type="ECO:0000259" key="5">
    <source>
        <dbReference type="PROSITE" id="PS51063"/>
    </source>
</evidence>
<feature type="domain" description="Cyclic nucleotide-binding" evidence="4">
    <location>
        <begin position="14"/>
        <end position="134"/>
    </location>
</feature>
<feature type="domain" description="HTH crp-type" evidence="5">
    <location>
        <begin position="148"/>
        <end position="217"/>
    </location>
</feature>
<dbReference type="GO" id="GO:0003700">
    <property type="term" value="F:DNA-binding transcription factor activity"/>
    <property type="evidence" value="ECO:0007669"/>
    <property type="project" value="TreeGrafter"/>
</dbReference>
<dbReference type="Gene3D" id="1.10.10.10">
    <property type="entry name" value="Winged helix-like DNA-binding domain superfamily/Winged helix DNA-binding domain"/>
    <property type="match status" value="1"/>
</dbReference>
<dbReference type="SMART" id="SM00419">
    <property type="entry name" value="HTH_CRP"/>
    <property type="match status" value="1"/>
</dbReference>
<dbReference type="AlphaFoldDB" id="A0A1J5PXF2"/>
<dbReference type="SMART" id="SM00100">
    <property type="entry name" value="cNMP"/>
    <property type="match status" value="1"/>
</dbReference>
<dbReference type="CDD" id="cd00038">
    <property type="entry name" value="CAP_ED"/>
    <property type="match status" value="1"/>
</dbReference>
<dbReference type="InterPro" id="IPR050397">
    <property type="entry name" value="Env_Response_Regulators"/>
</dbReference>
<dbReference type="InterPro" id="IPR014710">
    <property type="entry name" value="RmlC-like_jellyroll"/>
</dbReference>
<dbReference type="PROSITE" id="PS51063">
    <property type="entry name" value="HTH_CRP_2"/>
    <property type="match status" value="1"/>
</dbReference>
<evidence type="ECO:0000256" key="2">
    <source>
        <dbReference type="ARBA" id="ARBA00023125"/>
    </source>
</evidence>
<keyword evidence="2" id="KW-0238">DNA-binding</keyword>
<evidence type="ECO:0000256" key="1">
    <source>
        <dbReference type="ARBA" id="ARBA00023015"/>
    </source>
</evidence>
<gene>
    <name evidence="6" type="primary">anr_10</name>
    <name evidence="6" type="ORF">GALL_427540</name>
</gene>